<evidence type="ECO:0000256" key="1">
    <source>
        <dbReference type="ARBA" id="ARBA00006484"/>
    </source>
</evidence>
<dbReference type="InterPro" id="IPR002347">
    <property type="entry name" value="SDR_fam"/>
</dbReference>
<keyword evidence="2" id="KW-0560">Oxidoreductase</keyword>
<dbReference type="PANTHER" id="PTHR42760:SF83">
    <property type="entry name" value="(3R)-3-HYDROXYACYL-COA DEHYDROGENASE"/>
    <property type="match status" value="1"/>
</dbReference>
<comment type="similarity">
    <text evidence="1">Belongs to the short-chain dehydrogenases/reductases (SDR) family.</text>
</comment>
<dbReference type="RefSeq" id="WP_093884074.1">
    <property type="nucleotide sequence ID" value="NZ_FOBS01000020.1"/>
</dbReference>
<dbReference type="GO" id="GO:0006633">
    <property type="term" value="P:fatty acid biosynthetic process"/>
    <property type="evidence" value="ECO:0007669"/>
    <property type="project" value="TreeGrafter"/>
</dbReference>
<dbReference type="SUPFAM" id="SSF51735">
    <property type="entry name" value="NAD(P)-binding Rossmann-fold domains"/>
    <property type="match status" value="1"/>
</dbReference>
<dbReference type="OrthoDB" id="9804774at2"/>
<evidence type="ECO:0000313" key="3">
    <source>
        <dbReference type="EMBL" id="SEM53479.1"/>
    </source>
</evidence>
<dbReference type="PROSITE" id="PS00061">
    <property type="entry name" value="ADH_SHORT"/>
    <property type="match status" value="1"/>
</dbReference>
<dbReference type="EMBL" id="FOBS01000020">
    <property type="protein sequence ID" value="SEM53479.1"/>
    <property type="molecule type" value="Genomic_DNA"/>
</dbReference>
<dbReference type="Gene3D" id="3.40.50.720">
    <property type="entry name" value="NAD(P)-binding Rossmann-like Domain"/>
    <property type="match status" value="1"/>
</dbReference>
<dbReference type="Pfam" id="PF13561">
    <property type="entry name" value="adh_short_C2"/>
    <property type="match status" value="1"/>
</dbReference>
<dbReference type="GO" id="GO:0048038">
    <property type="term" value="F:quinone binding"/>
    <property type="evidence" value="ECO:0007669"/>
    <property type="project" value="TreeGrafter"/>
</dbReference>
<accession>A0A1H7Z7L6</accession>
<dbReference type="FunFam" id="3.40.50.720:FF:000084">
    <property type="entry name" value="Short-chain dehydrogenase reductase"/>
    <property type="match status" value="1"/>
</dbReference>
<dbReference type="InterPro" id="IPR020904">
    <property type="entry name" value="Sc_DH/Rdtase_CS"/>
</dbReference>
<evidence type="ECO:0000256" key="2">
    <source>
        <dbReference type="ARBA" id="ARBA00023002"/>
    </source>
</evidence>
<proteinExistence type="inferred from homology"/>
<dbReference type="PRINTS" id="PR00080">
    <property type="entry name" value="SDRFAMILY"/>
</dbReference>
<evidence type="ECO:0000313" key="4">
    <source>
        <dbReference type="Proteomes" id="UP000198744"/>
    </source>
</evidence>
<dbReference type="InterPro" id="IPR036291">
    <property type="entry name" value="NAD(P)-bd_dom_sf"/>
</dbReference>
<name>A0A1H7Z7L6_9BACT</name>
<gene>
    <name evidence="3" type="ORF">SAMN04489760_12041</name>
</gene>
<dbReference type="Proteomes" id="UP000198744">
    <property type="component" value="Unassembled WGS sequence"/>
</dbReference>
<dbReference type="GO" id="GO:0016616">
    <property type="term" value="F:oxidoreductase activity, acting on the CH-OH group of donors, NAD or NADP as acceptor"/>
    <property type="evidence" value="ECO:0007669"/>
    <property type="project" value="TreeGrafter"/>
</dbReference>
<sequence>MQFGNKVVFITGGTKGLGRAMAEAFLAEGAAVAVNGRNPDATAKFAEEFKGQRILVYNNDITNFEEMEQTATEVVNSWGKVDILINNASIVNPLVPAEKIKKDDFDKVIDINLKGTFYATQAFGKKMITQKSGRIINIASQVALFGEKGFLPYAISKAGLIAMARGLSYEWSKYGVTICTLAPGFIKGGMNEGLIKKEAFVNFLSGKTPIGRMGTVDEVVGTVLFLASDMAHYINGETIVMDGGMTGYTQEGLLDFFSKPRT</sequence>
<reference evidence="3 4" key="1">
    <citation type="submission" date="2016-10" db="EMBL/GenBank/DDBJ databases">
        <authorList>
            <person name="de Groot N.N."/>
        </authorList>
    </citation>
    <scope>NUCLEOTIDE SEQUENCE [LARGE SCALE GENOMIC DNA]</scope>
    <source>
        <strain evidence="3 4">DSM 8423</strain>
    </source>
</reference>
<keyword evidence="4" id="KW-1185">Reference proteome</keyword>
<dbReference type="PANTHER" id="PTHR42760">
    <property type="entry name" value="SHORT-CHAIN DEHYDROGENASES/REDUCTASES FAMILY MEMBER"/>
    <property type="match status" value="1"/>
</dbReference>
<dbReference type="CDD" id="cd05233">
    <property type="entry name" value="SDR_c"/>
    <property type="match status" value="1"/>
</dbReference>
<organism evidence="3 4">
    <name type="scientific">Syntrophus gentianae</name>
    <dbReference type="NCBI Taxonomy" id="43775"/>
    <lineage>
        <taxon>Bacteria</taxon>
        <taxon>Pseudomonadati</taxon>
        <taxon>Thermodesulfobacteriota</taxon>
        <taxon>Syntrophia</taxon>
        <taxon>Syntrophales</taxon>
        <taxon>Syntrophaceae</taxon>
        <taxon>Syntrophus</taxon>
    </lineage>
</organism>
<dbReference type="AlphaFoldDB" id="A0A1H7Z7L6"/>
<protein>
    <submittedName>
        <fullName evidence="3">3-oxoacyl-[acyl-carrier protein] reductase</fullName>
    </submittedName>
</protein>
<dbReference type="PRINTS" id="PR00081">
    <property type="entry name" value="GDHRDH"/>
</dbReference>
<dbReference type="STRING" id="43775.SAMN04489760_12041"/>